<dbReference type="InterPro" id="IPR003439">
    <property type="entry name" value="ABC_transporter-like_ATP-bd"/>
</dbReference>
<dbReference type="InterPro" id="IPR027417">
    <property type="entry name" value="P-loop_NTPase"/>
</dbReference>
<protein>
    <submittedName>
        <fullName evidence="6">ABC transporter ATP-binding protein</fullName>
    </submittedName>
</protein>
<dbReference type="OrthoDB" id="9804819at2"/>
<dbReference type="CDD" id="cd03230">
    <property type="entry name" value="ABC_DR_subfamily_A"/>
    <property type="match status" value="1"/>
</dbReference>
<dbReference type="PROSITE" id="PS00211">
    <property type="entry name" value="ABC_TRANSPORTER_1"/>
    <property type="match status" value="1"/>
</dbReference>
<evidence type="ECO:0000256" key="3">
    <source>
        <dbReference type="ARBA" id="ARBA00022741"/>
    </source>
</evidence>
<feature type="domain" description="ABC transporter" evidence="5">
    <location>
        <begin position="2"/>
        <end position="216"/>
    </location>
</feature>
<gene>
    <name evidence="6" type="ORF">EQG49_03495</name>
</gene>
<reference evidence="7" key="1">
    <citation type="submission" date="2019-03" db="EMBL/GenBank/DDBJ databases">
        <title>Weissella sp. 26KH-42 Genome sequencing.</title>
        <authorList>
            <person name="Heo J."/>
            <person name="Kim S.-J."/>
            <person name="Kim J.-S."/>
            <person name="Hong S.-B."/>
            <person name="Kwon S.-W."/>
        </authorList>
    </citation>
    <scope>NUCLEOTIDE SEQUENCE [LARGE SCALE GENOMIC DNA]</scope>
    <source>
        <strain evidence="7">26KH-42</strain>
    </source>
</reference>
<evidence type="ECO:0000259" key="5">
    <source>
        <dbReference type="PROSITE" id="PS50893"/>
    </source>
</evidence>
<dbReference type="SMART" id="SM00382">
    <property type="entry name" value="AAA"/>
    <property type="match status" value="1"/>
</dbReference>
<dbReference type="SUPFAM" id="SSF52540">
    <property type="entry name" value="P-loop containing nucleoside triphosphate hydrolases"/>
    <property type="match status" value="1"/>
</dbReference>
<dbReference type="InterPro" id="IPR003593">
    <property type="entry name" value="AAA+_ATPase"/>
</dbReference>
<dbReference type="RefSeq" id="WP_133362666.1">
    <property type="nucleotide sequence ID" value="NZ_CP037940.1"/>
</dbReference>
<dbReference type="PROSITE" id="PS50893">
    <property type="entry name" value="ABC_TRANSPORTER_2"/>
    <property type="match status" value="1"/>
</dbReference>
<proteinExistence type="inferred from homology"/>
<dbReference type="AlphaFoldDB" id="A0A4P6YSI6"/>
<evidence type="ECO:0000256" key="2">
    <source>
        <dbReference type="ARBA" id="ARBA00022448"/>
    </source>
</evidence>
<dbReference type="Pfam" id="PF00005">
    <property type="entry name" value="ABC_tran"/>
    <property type="match status" value="1"/>
</dbReference>
<evidence type="ECO:0000313" key="7">
    <source>
        <dbReference type="Proteomes" id="UP000292886"/>
    </source>
</evidence>
<dbReference type="EMBL" id="CP037940">
    <property type="protein sequence ID" value="QBO35587.1"/>
    <property type="molecule type" value="Genomic_DNA"/>
</dbReference>
<dbReference type="Proteomes" id="UP000292886">
    <property type="component" value="Chromosome"/>
</dbReference>
<comment type="similarity">
    <text evidence="1">Belongs to the ABC transporter superfamily.</text>
</comment>
<dbReference type="InterPro" id="IPR017871">
    <property type="entry name" value="ABC_transporter-like_CS"/>
</dbReference>
<dbReference type="KEGG" id="wei:EQG49_03495"/>
<keyword evidence="7" id="KW-1185">Reference proteome</keyword>
<dbReference type="InterPro" id="IPR050763">
    <property type="entry name" value="ABC_transporter_ATP-binding"/>
</dbReference>
<accession>A0A4P6YSI6</accession>
<evidence type="ECO:0000313" key="6">
    <source>
        <dbReference type="EMBL" id="QBO35587.1"/>
    </source>
</evidence>
<dbReference type="Gene3D" id="3.40.50.300">
    <property type="entry name" value="P-loop containing nucleotide triphosphate hydrolases"/>
    <property type="match status" value="1"/>
</dbReference>
<keyword evidence="2" id="KW-0813">Transport</keyword>
<evidence type="ECO:0000256" key="1">
    <source>
        <dbReference type="ARBA" id="ARBA00005417"/>
    </source>
</evidence>
<evidence type="ECO:0000256" key="4">
    <source>
        <dbReference type="ARBA" id="ARBA00022840"/>
    </source>
</evidence>
<dbReference type="PANTHER" id="PTHR42711:SF5">
    <property type="entry name" value="ABC TRANSPORTER ATP-BINDING PROTEIN NATA"/>
    <property type="match status" value="1"/>
</dbReference>
<dbReference type="GO" id="GO:0005524">
    <property type="term" value="F:ATP binding"/>
    <property type="evidence" value="ECO:0007669"/>
    <property type="project" value="UniProtKB-KW"/>
</dbReference>
<dbReference type="GO" id="GO:0016887">
    <property type="term" value="F:ATP hydrolysis activity"/>
    <property type="evidence" value="ECO:0007669"/>
    <property type="project" value="InterPro"/>
</dbReference>
<keyword evidence="4 6" id="KW-0067">ATP-binding</keyword>
<keyword evidence="3" id="KW-0547">Nucleotide-binding</keyword>
<sequence>MISVDNVSVHFGSKVALNDVSFSVKNGAITSLVGKNGAGKSTVINVLSSYLPRYSGKISKQRLSVMPDADNLYRDMTGYHFLKMMNSIKKNKSMAQTDALLRELGIWDSRETKIKDYSFGMKKKVAFIQAYIGKFDTYIFDEPTSGVDYAAAKVMMARVRTLAEKDKAVLITSHDMQEIEKVSDSIILIANGHINSQGTLAEISEFLADKKLLTFVSLPEDQVKLVALFNKLGYITVIDDQTSKTSVKNAPADATELLQKIIENNITLKGFYEELPSLIDVMDAI</sequence>
<organism evidence="6 7">
    <name type="scientific">Periweissella cryptocerci</name>
    <dbReference type="NCBI Taxonomy" id="2506420"/>
    <lineage>
        <taxon>Bacteria</taxon>
        <taxon>Bacillati</taxon>
        <taxon>Bacillota</taxon>
        <taxon>Bacilli</taxon>
        <taxon>Lactobacillales</taxon>
        <taxon>Lactobacillaceae</taxon>
        <taxon>Periweissella</taxon>
    </lineage>
</organism>
<name>A0A4P6YSI6_9LACO</name>
<dbReference type="PANTHER" id="PTHR42711">
    <property type="entry name" value="ABC TRANSPORTER ATP-BINDING PROTEIN"/>
    <property type="match status" value="1"/>
</dbReference>